<feature type="chain" id="PRO_5045688002" evidence="2">
    <location>
        <begin position="18"/>
        <end position="181"/>
    </location>
</feature>
<protein>
    <submittedName>
        <fullName evidence="3">Pilus assembly protein</fullName>
    </submittedName>
</protein>
<feature type="signal peptide" evidence="2">
    <location>
        <begin position="1"/>
        <end position="17"/>
    </location>
</feature>
<sequence>MVRQICVACLLACAWLAASPGRPDWLGRLVLADEGPPPITLVLEMVAACLSQGSSISGSLAQTGRALSCDYGDDLVRVAGVLDSGGGWSMAWARVCTGPVYGQDMALLKGCLEPSWKTGTSAGTRIKAETARLDVEGRRGLQQASARLSVQILLPTGLCILPAFIVIGVIPCIASFAGFLT</sequence>
<accession>A0ABU8ZLA1</accession>
<evidence type="ECO:0000256" key="2">
    <source>
        <dbReference type="SAM" id="SignalP"/>
    </source>
</evidence>
<feature type="transmembrane region" description="Helical" evidence="1">
    <location>
        <begin position="152"/>
        <end position="180"/>
    </location>
</feature>
<organism evidence="3 4">
    <name type="scientific">Bifidobacterium favimelis</name>
    <dbReference type="NCBI Taxonomy" id="3122979"/>
    <lineage>
        <taxon>Bacteria</taxon>
        <taxon>Bacillati</taxon>
        <taxon>Actinomycetota</taxon>
        <taxon>Actinomycetes</taxon>
        <taxon>Bifidobacteriales</taxon>
        <taxon>Bifidobacteriaceae</taxon>
        <taxon>Bifidobacterium</taxon>
    </lineage>
</organism>
<keyword evidence="1" id="KW-0472">Membrane</keyword>
<evidence type="ECO:0000256" key="1">
    <source>
        <dbReference type="SAM" id="Phobius"/>
    </source>
</evidence>
<dbReference type="Proteomes" id="UP001373159">
    <property type="component" value="Unassembled WGS sequence"/>
</dbReference>
<keyword evidence="2" id="KW-0732">Signal</keyword>
<keyword evidence="1" id="KW-1133">Transmembrane helix</keyword>
<name>A0ABU8ZLA1_9BIFI</name>
<proteinExistence type="predicted"/>
<gene>
    <name evidence="3" type="ORF">V8P97_00775</name>
</gene>
<dbReference type="EMBL" id="JBANBB010000001">
    <property type="protein sequence ID" value="MEK0306016.1"/>
    <property type="molecule type" value="Genomic_DNA"/>
</dbReference>
<evidence type="ECO:0000313" key="3">
    <source>
        <dbReference type="EMBL" id="MEK0306016.1"/>
    </source>
</evidence>
<evidence type="ECO:0000313" key="4">
    <source>
        <dbReference type="Proteomes" id="UP001373159"/>
    </source>
</evidence>
<keyword evidence="4" id="KW-1185">Reference proteome</keyword>
<keyword evidence="1" id="KW-0812">Transmembrane</keyword>
<dbReference type="RefSeq" id="WP_340468558.1">
    <property type="nucleotide sequence ID" value="NZ_JBANBB010000001.1"/>
</dbReference>
<comment type="caution">
    <text evidence="3">The sequence shown here is derived from an EMBL/GenBank/DDBJ whole genome shotgun (WGS) entry which is preliminary data.</text>
</comment>
<reference evidence="3 4" key="1">
    <citation type="submission" date="2024-02" db="EMBL/GenBank/DDBJ databases">
        <title>Bifidobacterium honeyensis sp. nov., isolated from the comb honey.</title>
        <authorList>
            <person name="Liu W."/>
            <person name="Li Y."/>
        </authorList>
    </citation>
    <scope>NUCLEOTIDE SEQUENCE [LARGE SCALE GENOMIC DNA]</scope>
    <source>
        <strain evidence="3 4">IMAU50988</strain>
    </source>
</reference>